<evidence type="ECO:0000256" key="3">
    <source>
        <dbReference type="ARBA" id="ARBA00022552"/>
    </source>
</evidence>
<dbReference type="InterPro" id="IPR012173">
    <property type="entry name" value="Mpp10"/>
</dbReference>
<feature type="region of interest" description="Disordered" evidence="8">
    <location>
        <begin position="303"/>
        <end position="323"/>
    </location>
</feature>
<evidence type="ECO:0000256" key="8">
    <source>
        <dbReference type="SAM" id="MobiDB-lite"/>
    </source>
</evidence>
<dbReference type="eggNOG" id="KOG2600">
    <property type="taxonomic scope" value="Eukaryota"/>
</dbReference>
<dbReference type="Pfam" id="PF04006">
    <property type="entry name" value="Mpp10"/>
    <property type="match status" value="1"/>
</dbReference>
<dbReference type="GO" id="GO:0034457">
    <property type="term" value="C:Mpp10 complex"/>
    <property type="evidence" value="ECO:0007669"/>
    <property type="project" value="UniProtKB-UniRule"/>
</dbReference>
<dbReference type="OrthoDB" id="445326at2759"/>
<evidence type="ECO:0000256" key="2">
    <source>
        <dbReference type="ARBA" id="ARBA00022517"/>
    </source>
</evidence>
<dbReference type="GO" id="GO:0000472">
    <property type="term" value="P:endonucleolytic cleavage to generate mature 5'-end of SSU-rRNA from (SSU-rRNA, 5.8S rRNA, LSU-rRNA)"/>
    <property type="evidence" value="ECO:0007669"/>
    <property type="project" value="EnsemblFungi"/>
</dbReference>
<evidence type="ECO:0000256" key="6">
    <source>
        <dbReference type="ARBA" id="ARBA00029455"/>
    </source>
</evidence>
<gene>
    <name evidence="9" type="ordered locus">Ecym_8271</name>
</gene>
<dbReference type="EMBL" id="CP002504">
    <property type="protein sequence ID" value="AET41553.1"/>
    <property type="molecule type" value="Genomic_DNA"/>
</dbReference>
<dbReference type="GO" id="GO:0005732">
    <property type="term" value="C:sno(s)RNA-containing ribonucleoprotein complex"/>
    <property type="evidence" value="ECO:0007669"/>
    <property type="project" value="UniProtKB-UniRule"/>
</dbReference>
<dbReference type="RefSeq" id="XP_003648370.1">
    <property type="nucleotide sequence ID" value="XM_003648322.1"/>
</dbReference>
<comment type="subcellular location">
    <subcellularLocation>
        <location evidence="1 7">Nucleus</location>
        <location evidence="1 7">Nucleolus</location>
    </subcellularLocation>
</comment>
<feature type="compositionally biased region" description="Acidic residues" evidence="8">
    <location>
        <begin position="96"/>
        <end position="134"/>
    </location>
</feature>
<dbReference type="PANTHER" id="PTHR17039:SF0">
    <property type="entry name" value="U3 SMALL NUCLEOLAR RIBONUCLEOPROTEIN PROTEIN MPP10"/>
    <property type="match status" value="1"/>
</dbReference>
<protein>
    <recommendedName>
        <fullName evidence="7">U3 small nucleolar ribonucleoprotein protein MPP10</fullName>
    </recommendedName>
</protein>
<dbReference type="AlphaFoldDB" id="G8JXH9"/>
<dbReference type="GO" id="GO:0000447">
    <property type="term" value="P:endonucleolytic cleavage in ITS1 to separate SSU-rRNA from 5.8S rRNA and LSU-rRNA from tricistronic rRNA transcript (SSU-rRNA, 5.8S rRNA, LSU-rRNA)"/>
    <property type="evidence" value="ECO:0007669"/>
    <property type="project" value="EnsemblFungi"/>
</dbReference>
<evidence type="ECO:0000256" key="4">
    <source>
        <dbReference type="ARBA" id="ARBA00023242"/>
    </source>
</evidence>
<feature type="region of interest" description="Disordered" evidence="8">
    <location>
        <begin position="96"/>
        <end position="285"/>
    </location>
</feature>
<evidence type="ECO:0000313" key="10">
    <source>
        <dbReference type="Proteomes" id="UP000006790"/>
    </source>
</evidence>
<dbReference type="KEGG" id="erc:Ecym_8271"/>
<feature type="compositionally biased region" description="Polar residues" evidence="8">
    <location>
        <begin position="171"/>
        <end position="183"/>
    </location>
</feature>
<keyword evidence="4 7" id="KW-0539">Nucleus</keyword>
<reference evidence="10" key="1">
    <citation type="journal article" date="2012" name="G3 (Bethesda)">
        <title>Pichia sorbitophila, an interspecies yeast hybrid reveals early steps of genome resolution following polyploidization.</title>
        <authorList>
            <person name="Leh Louis V."/>
            <person name="Despons L."/>
            <person name="Friedrich A."/>
            <person name="Martin T."/>
            <person name="Durrens P."/>
            <person name="Casaregola S."/>
            <person name="Neuveglise C."/>
            <person name="Fairhead C."/>
            <person name="Marck C."/>
            <person name="Cruz J.A."/>
            <person name="Straub M.L."/>
            <person name="Kugler V."/>
            <person name="Sacerdot C."/>
            <person name="Uzunov Z."/>
            <person name="Thierry A."/>
            <person name="Weiss S."/>
            <person name="Bleykasten C."/>
            <person name="De Montigny J."/>
            <person name="Jacques N."/>
            <person name="Jung P."/>
            <person name="Lemaire M."/>
            <person name="Mallet S."/>
            <person name="Morel G."/>
            <person name="Richard G.F."/>
            <person name="Sarkar A."/>
            <person name="Savel G."/>
            <person name="Schacherer J."/>
            <person name="Seret M.L."/>
            <person name="Talla E."/>
            <person name="Samson G."/>
            <person name="Jubin C."/>
            <person name="Poulain J."/>
            <person name="Vacherie B."/>
            <person name="Barbe V."/>
            <person name="Pelletier E."/>
            <person name="Sherman D.J."/>
            <person name="Westhof E."/>
            <person name="Weissenbach J."/>
            <person name="Baret P.V."/>
            <person name="Wincker P."/>
            <person name="Gaillardin C."/>
            <person name="Dujon B."/>
            <person name="Souciet J.L."/>
        </authorList>
    </citation>
    <scope>NUCLEOTIDE SEQUENCE [LARGE SCALE GENOMIC DNA]</scope>
    <source>
        <strain evidence="10">CBS 270.75 / DBVPG 7215 / KCTC 17166 / NRRL Y-17582</strain>
    </source>
</reference>
<feature type="compositionally biased region" description="Polar residues" evidence="8">
    <location>
        <begin position="615"/>
        <end position="624"/>
    </location>
</feature>
<comment type="similarity">
    <text evidence="6 7">Belongs to the MPP10 family.</text>
</comment>
<feature type="region of interest" description="Disordered" evidence="8">
    <location>
        <begin position="563"/>
        <end position="624"/>
    </location>
</feature>
<sequence>MAQLIERIKENPAGLISKEFLESDEPLSLVKTYFDDVIHLQDGLKTEKQSFKSVIDEIAIEGLDANQVWWQAKMVLDNIGGELVEKIATLKKNMADDGDDIEDEELSENEEPGELDSEAEEASDEEASESETIEGVEQKDVGLRESDDEEVQSVSELDGSSDVYSDEDETLNNVEDPSKTSQETYEDAIESLEPDNEASDKYGINDDFFELEEFNRQTLAAEDSIQDQEDHEEDEEIDYFDDLSSDDDEEVLYYDDFFEPPKTKNSIEKSDSKTLKSPVVPGKDLDEDIYETAIGNAKLDLFAEQQEEEDSDNELNTDKQTGKKFSTFELQQLQIQREIEQLEKEAVAQKKWALKGEVKAKDRPEDALLTEELEFDRTAKPVPVITAEITESLEDMIRRRIKDGNFDDLNRRIISDISSFGGKQKVELSDVKSSKSLAEIYEGEYKGVSEETELSEELLKSHDEITDLYKNLVYKLDALSSASFIPKPVQKSLEVKVQTASIAMEDAQPLTMSSSTTLAPQEIYRVGKSENKDEITLKNGVVMSKEELSREDKNRLRRAIKRKRSKALENNNKQARKKSKKDDVLDTLSKAKNVTIIDKKGEKRDTKGNAKGAGRQTSSTNLKL</sequence>
<dbReference type="GO" id="GO:0032040">
    <property type="term" value="C:small-subunit processome"/>
    <property type="evidence" value="ECO:0007669"/>
    <property type="project" value="EnsemblFungi"/>
</dbReference>
<comment type="function">
    <text evidence="7">Involved in nucleolar processing of pre-18S ribosomal RNA.</text>
</comment>
<dbReference type="PIRSF" id="PIRSF017300">
    <property type="entry name" value="snoRNP_Mpp10"/>
    <property type="match status" value="1"/>
</dbReference>
<feature type="compositionally biased region" description="Acidic residues" evidence="8">
    <location>
        <begin position="224"/>
        <end position="258"/>
    </location>
</feature>
<dbReference type="PANTHER" id="PTHR17039">
    <property type="entry name" value="U3 SMALL NUCLEOLAR RIBONUCLEOPROTEIN PROTEIN MPP10"/>
    <property type="match status" value="1"/>
</dbReference>
<keyword evidence="5 7" id="KW-0687">Ribonucleoprotein</keyword>
<name>G8JXH9_ERECY</name>
<dbReference type="InParanoid" id="G8JXH9"/>
<accession>G8JXH9</accession>
<proteinExistence type="inferred from homology"/>
<feature type="compositionally biased region" description="Basic and acidic residues" evidence="8">
    <location>
        <begin position="597"/>
        <end position="608"/>
    </location>
</feature>
<dbReference type="FunCoup" id="G8JXH9">
    <property type="interactions" value="953"/>
</dbReference>
<dbReference type="Proteomes" id="UP000006790">
    <property type="component" value="Chromosome 8"/>
</dbReference>
<evidence type="ECO:0000313" key="9">
    <source>
        <dbReference type="EMBL" id="AET41553.1"/>
    </source>
</evidence>
<feature type="compositionally biased region" description="Acidic residues" evidence="8">
    <location>
        <begin position="305"/>
        <end position="315"/>
    </location>
</feature>
<evidence type="ECO:0000256" key="1">
    <source>
        <dbReference type="ARBA" id="ARBA00004604"/>
    </source>
</evidence>
<feature type="compositionally biased region" description="Acidic residues" evidence="8">
    <location>
        <begin position="184"/>
        <end position="197"/>
    </location>
</feature>
<keyword evidence="2 7" id="KW-0690">Ribosome biogenesis</keyword>
<dbReference type="GO" id="GO:0042802">
    <property type="term" value="F:identical protein binding"/>
    <property type="evidence" value="ECO:0007669"/>
    <property type="project" value="EnsemblFungi"/>
</dbReference>
<keyword evidence="3 7" id="KW-0698">rRNA processing</keyword>
<organism evidence="9 10">
    <name type="scientific">Eremothecium cymbalariae (strain CBS 270.75 / DBVPG 7215 / KCTC 17166 / NRRL Y-17582)</name>
    <name type="common">Yeast</name>
    <dbReference type="NCBI Taxonomy" id="931890"/>
    <lineage>
        <taxon>Eukaryota</taxon>
        <taxon>Fungi</taxon>
        <taxon>Dikarya</taxon>
        <taxon>Ascomycota</taxon>
        <taxon>Saccharomycotina</taxon>
        <taxon>Saccharomycetes</taxon>
        <taxon>Saccharomycetales</taxon>
        <taxon>Saccharomycetaceae</taxon>
        <taxon>Eremothecium</taxon>
    </lineage>
</organism>
<feature type="compositionally biased region" description="Basic and acidic residues" evidence="8">
    <location>
        <begin position="259"/>
        <end position="274"/>
    </location>
</feature>
<dbReference type="OMA" id="HFAEDFG"/>
<dbReference type="GeneID" id="11472731"/>
<dbReference type="STRING" id="931890.G8JXH9"/>
<feature type="compositionally biased region" description="Basic and acidic residues" evidence="8">
    <location>
        <begin position="136"/>
        <end position="145"/>
    </location>
</feature>
<dbReference type="HOGENOM" id="CLU_011271_1_0_1"/>
<evidence type="ECO:0000256" key="5">
    <source>
        <dbReference type="ARBA" id="ARBA00023274"/>
    </source>
</evidence>
<evidence type="ECO:0000256" key="7">
    <source>
        <dbReference type="PIRNR" id="PIRNR017300"/>
    </source>
</evidence>
<dbReference type="GO" id="GO:0000480">
    <property type="term" value="P:endonucleolytic cleavage in 5'-ETS of tricistronic rRNA transcript (SSU-rRNA, 5.8S rRNA, LSU-rRNA)"/>
    <property type="evidence" value="ECO:0007669"/>
    <property type="project" value="EnsemblFungi"/>
</dbReference>
<keyword evidence="10" id="KW-1185">Reference proteome</keyword>